<dbReference type="Gene3D" id="3.10.580.10">
    <property type="entry name" value="CBS-domain"/>
    <property type="match status" value="1"/>
</dbReference>
<evidence type="ECO:0000313" key="3">
    <source>
        <dbReference type="EMBL" id="AQZ64372.1"/>
    </source>
</evidence>
<dbReference type="PROSITE" id="PS51371">
    <property type="entry name" value="CBS"/>
    <property type="match status" value="1"/>
</dbReference>
<dbReference type="RefSeq" id="WP_080040573.1">
    <property type="nucleotide sequence ID" value="NZ_CP017717.1"/>
</dbReference>
<reference evidence="4" key="1">
    <citation type="journal article" date="2017" name="Med. Chem. Commun.">
        <title>Nonomuraea sp. ATCC 55076 harbours the largest actinomycete chromosome to date and the kistamicin biosynthetic gene cluster.</title>
        <authorList>
            <person name="Nazari B."/>
            <person name="Forneris C.C."/>
            <person name="Gibson M.I."/>
            <person name="Moon K."/>
            <person name="Schramma K.R."/>
            <person name="Seyedsayamdost M.R."/>
        </authorList>
    </citation>
    <scope>NUCLEOTIDE SEQUENCE [LARGE SCALE GENOMIC DNA]</scope>
    <source>
        <strain evidence="4">ATCC 55076</strain>
    </source>
</reference>
<keyword evidence="4" id="KW-1185">Reference proteome</keyword>
<dbReference type="Pfam" id="PF00571">
    <property type="entry name" value="CBS"/>
    <property type="match status" value="2"/>
</dbReference>
<keyword evidence="1" id="KW-0129">CBS domain</keyword>
<evidence type="ECO:0000259" key="2">
    <source>
        <dbReference type="PROSITE" id="PS51371"/>
    </source>
</evidence>
<name>A0A1V0A2J4_9ACTN</name>
<dbReference type="STRING" id="1909395.BKM31_25515"/>
<dbReference type="SMART" id="SM00116">
    <property type="entry name" value="CBS"/>
    <property type="match status" value="2"/>
</dbReference>
<dbReference type="InterPro" id="IPR046342">
    <property type="entry name" value="CBS_dom_sf"/>
</dbReference>
<gene>
    <name evidence="3" type="ORF">BKM31_25515</name>
</gene>
<dbReference type="InterPro" id="IPR000644">
    <property type="entry name" value="CBS_dom"/>
</dbReference>
<dbReference type="AlphaFoldDB" id="A0A1V0A2J4"/>
<evidence type="ECO:0000256" key="1">
    <source>
        <dbReference type="PROSITE-ProRule" id="PRU00703"/>
    </source>
</evidence>
<organism evidence="3 4">
    <name type="scientific">[Actinomadura] parvosata subsp. kistnae</name>
    <dbReference type="NCBI Taxonomy" id="1909395"/>
    <lineage>
        <taxon>Bacteria</taxon>
        <taxon>Bacillati</taxon>
        <taxon>Actinomycetota</taxon>
        <taxon>Actinomycetes</taxon>
        <taxon>Streptosporangiales</taxon>
        <taxon>Streptosporangiaceae</taxon>
        <taxon>Nonomuraea</taxon>
    </lineage>
</organism>
<dbReference type="EMBL" id="CP017717">
    <property type="protein sequence ID" value="AQZ64372.1"/>
    <property type="molecule type" value="Genomic_DNA"/>
</dbReference>
<proteinExistence type="predicted"/>
<dbReference type="SUPFAM" id="SSF54631">
    <property type="entry name" value="CBS-domain pair"/>
    <property type="match status" value="1"/>
</dbReference>
<dbReference type="OrthoDB" id="3535009at2"/>
<dbReference type="KEGG" id="noa:BKM31_25515"/>
<protein>
    <recommendedName>
        <fullName evidence="2">CBS domain-containing protein</fullName>
    </recommendedName>
</protein>
<dbReference type="Proteomes" id="UP000190797">
    <property type="component" value="Chromosome"/>
</dbReference>
<sequence>MRARDLAVDFPTVTLDTPALEAARLLADRDLPGLILVDESGRPLSILPGTQVLRLAVPAYCQDDPALARVVDEAHADRFLHRLGGKSVRECLPEQPRELPVTDSKATVLELAALMARTRSPLVAVVDDERLVGAVTLQSLLDHALQL</sequence>
<accession>A0A1V0A2J4</accession>
<evidence type="ECO:0000313" key="4">
    <source>
        <dbReference type="Proteomes" id="UP000190797"/>
    </source>
</evidence>
<dbReference type="CDD" id="cd17788">
    <property type="entry name" value="CBS_pair_bac"/>
    <property type="match status" value="1"/>
</dbReference>
<feature type="domain" description="CBS" evidence="2">
    <location>
        <begin position="1"/>
        <end position="67"/>
    </location>
</feature>